<dbReference type="Proteomes" id="UP001236800">
    <property type="component" value="Chromosome"/>
</dbReference>
<name>A0AA50KEV6_9GAMM</name>
<reference evidence="1" key="1">
    <citation type="submission" date="2023-08" db="EMBL/GenBank/DDBJ databases">
        <title>Complete genome sequence of Shewanella oncorhynchi Z-P2, a siderophore putrebactin-producing bacterium.</title>
        <authorList>
            <person name="Zhang Y."/>
        </authorList>
    </citation>
    <scope>NUCLEOTIDE SEQUENCE</scope>
    <source>
        <strain evidence="1">Z-P2</strain>
    </source>
</reference>
<dbReference type="InterPro" id="IPR020518">
    <property type="entry name" value="Tscrpt_reg_PrtN"/>
</dbReference>
<dbReference type="RefSeq" id="WP_220591999.1">
    <property type="nucleotide sequence ID" value="NZ_CP132914.1"/>
</dbReference>
<dbReference type="GO" id="GO:0006355">
    <property type="term" value="P:regulation of DNA-templated transcription"/>
    <property type="evidence" value="ECO:0007669"/>
    <property type="project" value="InterPro"/>
</dbReference>
<dbReference type="EMBL" id="CP132914">
    <property type="protein sequence ID" value="WMB73722.1"/>
    <property type="molecule type" value="Genomic_DNA"/>
</dbReference>
<dbReference type="Pfam" id="PF11112">
    <property type="entry name" value="PyocinActivator"/>
    <property type="match status" value="1"/>
</dbReference>
<sequence>MSGINTAFLLMAQFNKVIVPLDQISKEYFGLEPRTAANYAKAGRLPLAAFRTSNSNKAPWMVNVTDLAEYLDKQRDAAKQDQINLA</sequence>
<dbReference type="KEGG" id="sog:RA178_03605"/>
<dbReference type="AlphaFoldDB" id="A0AA50KEV6"/>
<dbReference type="GeneID" id="301338239"/>
<accession>A0AA50KEV6</accession>
<evidence type="ECO:0000313" key="1">
    <source>
        <dbReference type="EMBL" id="WMB73722.1"/>
    </source>
</evidence>
<protein>
    <submittedName>
        <fullName evidence="1">Pyocin activator PrtN family protein</fullName>
    </submittedName>
</protein>
<gene>
    <name evidence="1" type="ORF">RA178_03605</name>
</gene>
<organism evidence="1">
    <name type="scientific">Shewanella oncorhynchi</name>
    <dbReference type="NCBI Taxonomy" id="2726434"/>
    <lineage>
        <taxon>Bacteria</taxon>
        <taxon>Pseudomonadati</taxon>
        <taxon>Pseudomonadota</taxon>
        <taxon>Gammaproteobacteria</taxon>
        <taxon>Alteromonadales</taxon>
        <taxon>Shewanellaceae</taxon>
        <taxon>Shewanella</taxon>
    </lineage>
</organism>
<proteinExistence type="predicted"/>